<gene>
    <name evidence="2" type="ORF">ACJDT4_16960</name>
    <name evidence="3" type="ORF">ACJDT4_16965</name>
</gene>
<organism evidence="2 4">
    <name type="scientific">Clostridium neuense</name>
    <dbReference type="NCBI Taxonomy" id="1728934"/>
    <lineage>
        <taxon>Bacteria</taxon>
        <taxon>Bacillati</taxon>
        <taxon>Bacillota</taxon>
        <taxon>Clostridia</taxon>
        <taxon>Eubacteriales</taxon>
        <taxon>Clostridiaceae</taxon>
        <taxon>Clostridium</taxon>
    </lineage>
</organism>
<keyword evidence="1" id="KW-1133">Transmembrane helix</keyword>
<feature type="transmembrane region" description="Helical" evidence="1">
    <location>
        <begin position="50"/>
        <end position="67"/>
    </location>
</feature>
<dbReference type="RefSeq" id="WP_406788764.1">
    <property type="nucleotide sequence ID" value="NZ_JBJIAA010000014.1"/>
</dbReference>
<sequence>MEINYTISKEELVNFHLKHFTETKSYKHTAIMQIISMLVLTILTYILFNRLYYCIIVLLAWFVLALSKRKRIRFLLKKKLNKIFLSAKYKDYFEPTKLTITESGLQTSTSLSEKTYKWQSIKIISLVDTYIFIITAANDELLIPIRTFKNYEDKESFLNNLIKKTNLKLSYTYPIDTKK</sequence>
<reference evidence="2 4" key="1">
    <citation type="submission" date="2024-11" db="EMBL/GenBank/DDBJ databases">
        <authorList>
            <person name="Heng Y.C."/>
            <person name="Lim A.C.H."/>
            <person name="Lee J.K.Y."/>
            <person name="Kittelmann S."/>
        </authorList>
    </citation>
    <scope>NUCLEOTIDE SEQUENCE [LARGE SCALE GENOMIC DNA]</scope>
    <source>
        <strain evidence="2 4">WILCCON 0114</strain>
    </source>
</reference>
<dbReference type="Proteomes" id="UP001623592">
    <property type="component" value="Unassembled WGS sequence"/>
</dbReference>
<evidence type="ECO:0000313" key="2">
    <source>
        <dbReference type="EMBL" id="MFL0252113.1"/>
    </source>
</evidence>
<reference evidence="2" key="2">
    <citation type="journal article" date="2025" name="Microbiol. Resour. Announc.">
        <title>Draft genome sequences of a strain of Clostridium neuense and four Candidatus Clostridium species.</title>
        <authorList>
            <person name="Heng Y.C."/>
            <person name="Lee J.K.Y."/>
            <person name="Lim A.C.H."/>
            <person name="Kittelmann S."/>
        </authorList>
    </citation>
    <scope>NUCLEOTIDE SEQUENCE</scope>
    <source>
        <strain evidence="2">WILCCON 0114</strain>
    </source>
</reference>
<name>A0ABW8TKU8_9CLOT</name>
<proteinExistence type="predicted"/>
<evidence type="ECO:0000313" key="4">
    <source>
        <dbReference type="Proteomes" id="UP001623592"/>
    </source>
</evidence>
<comment type="caution">
    <text evidence="2">The sequence shown here is derived from an EMBL/GenBank/DDBJ whole genome shotgun (WGS) entry which is preliminary data.</text>
</comment>
<keyword evidence="4" id="KW-1185">Reference proteome</keyword>
<protein>
    <recommendedName>
        <fullName evidence="5">YcxB-like protein domain-containing protein</fullName>
    </recommendedName>
</protein>
<accession>A0ABW8TKU8</accession>
<evidence type="ECO:0000313" key="3">
    <source>
        <dbReference type="EMBL" id="MFL0252114.1"/>
    </source>
</evidence>
<evidence type="ECO:0008006" key="5">
    <source>
        <dbReference type="Google" id="ProtNLM"/>
    </source>
</evidence>
<evidence type="ECO:0000256" key="1">
    <source>
        <dbReference type="SAM" id="Phobius"/>
    </source>
</evidence>
<keyword evidence="1" id="KW-0472">Membrane</keyword>
<dbReference type="EMBL" id="JBJIAA010000014">
    <property type="protein sequence ID" value="MFL0252113.1"/>
    <property type="molecule type" value="Genomic_DNA"/>
</dbReference>
<keyword evidence="1" id="KW-0812">Transmembrane</keyword>
<dbReference type="EMBL" id="JBJIAA010000014">
    <property type="protein sequence ID" value="MFL0252114.1"/>
    <property type="molecule type" value="Genomic_DNA"/>
</dbReference>